<name>A0ABW2LSV4_9PSEU</name>
<organism evidence="1 2">
    <name type="scientific">Saccharopolyspora griseoalba</name>
    <dbReference type="NCBI Taxonomy" id="1431848"/>
    <lineage>
        <taxon>Bacteria</taxon>
        <taxon>Bacillati</taxon>
        <taxon>Actinomycetota</taxon>
        <taxon>Actinomycetes</taxon>
        <taxon>Pseudonocardiales</taxon>
        <taxon>Pseudonocardiaceae</taxon>
        <taxon>Saccharopolyspora</taxon>
    </lineage>
</organism>
<reference evidence="2" key="1">
    <citation type="journal article" date="2019" name="Int. J. Syst. Evol. Microbiol.">
        <title>The Global Catalogue of Microorganisms (GCM) 10K type strain sequencing project: providing services to taxonomists for standard genome sequencing and annotation.</title>
        <authorList>
            <consortium name="The Broad Institute Genomics Platform"/>
            <consortium name="The Broad Institute Genome Sequencing Center for Infectious Disease"/>
            <person name="Wu L."/>
            <person name="Ma J."/>
        </authorList>
    </citation>
    <scope>NUCLEOTIDE SEQUENCE [LARGE SCALE GENOMIC DNA]</scope>
    <source>
        <strain evidence="2">WLHS5</strain>
    </source>
</reference>
<dbReference type="RefSeq" id="WP_380672538.1">
    <property type="nucleotide sequence ID" value="NZ_JBHTCJ010000017.1"/>
</dbReference>
<evidence type="ECO:0000313" key="2">
    <source>
        <dbReference type="Proteomes" id="UP001596504"/>
    </source>
</evidence>
<evidence type="ECO:0000313" key="1">
    <source>
        <dbReference type="EMBL" id="MFC7344600.1"/>
    </source>
</evidence>
<sequence>MSATTFTVQFRASEFGYDIDDLVRAVDDPDLLATEIENHLAAFGRHDQHQLRVVVTPWHEAIVYSFDDEIGRADILI</sequence>
<protein>
    <submittedName>
        <fullName evidence="1">Uncharacterized protein</fullName>
    </submittedName>
</protein>
<keyword evidence="2" id="KW-1185">Reference proteome</keyword>
<comment type="caution">
    <text evidence="1">The sequence shown here is derived from an EMBL/GenBank/DDBJ whole genome shotgun (WGS) entry which is preliminary data.</text>
</comment>
<dbReference type="Proteomes" id="UP001596504">
    <property type="component" value="Unassembled WGS sequence"/>
</dbReference>
<gene>
    <name evidence="1" type="ORF">ACFQRI_24600</name>
</gene>
<proteinExistence type="predicted"/>
<accession>A0ABW2LSV4</accession>
<dbReference type="EMBL" id="JBHTCJ010000017">
    <property type="protein sequence ID" value="MFC7344600.1"/>
    <property type="molecule type" value="Genomic_DNA"/>
</dbReference>